<sequence length="180" mass="19720">MASRSVYLATYRGSASQRAHFAIFIPNAADDSRDLSVDFRSDSTKGTVIHVVGEPVMNGYTLEFKRNYECKDSRDLQKLVRLGTVDAANLYDPPSTKFVKESTPRGTLEREAAKVAPPRGGQNVRAPIDGVTTKRCQEWTMEYLKLLADQGLIDASAVSTAEAERDPPNHGIFGAKKAAN</sequence>
<gene>
    <name evidence="2" type="ORF">QBC46DRAFT_58986</name>
</gene>
<comment type="caution">
    <text evidence="2">The sequence shown here is derived from an EMBL/GenBank/DDBJ whole genome shotgun (WGS) entry which is preliminary data.</text>
</comment>
<dbReference type="Pfam" id="PF20174">
    <property type="entry name" value="DUF6540"/>
    <property type="match status" value="1"/>
</dbReference>
<evidence type="ECO:0000313" key="3">
    <source>
        <dbReference type="Proteomes" id="UP001303473"/>
    </source>
</evidence>
<organism evidence="2 3">
    <name type="scientific">Diplogelasinospora grovesii</name>
    <dbReference type="NCBI Taxonomy" id="303347"/>
    <lineage>
        <taxon>Eukaryota</taxon>
        <taxon>Fungi</taxon>
        <taxon>Dikarya</taxon>
        <taxon>Ascomycota</taxon>
        <taxon>Pezizomycotina</taxon>
        <taxon>Sordariomycetes</taxon>
        <taxon>Sordariomycetidae</taxon>
        <taxon>Sordariales</taxon>
        <taxon>Diplogelasinosporaceae</taxon>
        <taxon>Diplogelasinospora</taxon>
    </lineage>
</organism>
<feature type="region of interest" description="Disordered" evidence="1">
    <location>
        <begin position="159"/>
        <end position="180"/>
    </location>
</feature>
<evidence type="ECO:0000256" key="1">
    <source>
        <dbReference type="SAM" id="MobiDB-lite"/>
    </source>
</evidence>
<dbReference type="EMBL" id="MU853945">
    <property type="protein sequence ID" value="KAK3935021.1"/>
    <property type="molecule type" value="Genomic_DNA"/>
</dbReference>
<keyword evidence="3" id="KW-1185">Reference proteome</keyword>
<dbReference type="InterPro" id="IPR046670">
    <property type="entry name" value="DUF6540"/>
</dbReference>
<dbReference type="AlphaFoldDB" id="A0AAN6MY44"/>
<protein>
    <submittedName>
        <fullName evidence="2">Uncharacterized protein</fullName>
    </submittedName>
</protein>
<evidence type="ECO:0000313" key="2">
    <source>
        <dbReference type="EMBL" id="KAK3935021.1"/>
    </source>
</evidence>
<accession>A0AAN6MY44</accession>
<reference evidence="3" key="1">
    <citation type="journal article" date="2023" name="Mol. Phylogenet. Evol.">
        <title>Genome-scale phylogeny and comparative genomics of the fungal order Sordariales.</title>
        <authorList>
            <person name="Hensen N."/>
            <person name="Bonometti L."/>
            <person name="Westerberg I."/>
            <person name="Brannstrom I.O."/>
            <person name="Guillou S."/>
            <person name="Cros-Aarteil S."/>
            <person name="Calhoun S."/>
            <person name="Haridas S."/>
            <person name="Kuo A."/>
            <person name="Mondo S."/>
            <person name="Pangilinan J."/>
            <person name="Riley R."/>
            <person name="LaButti K."/>
            <person name="Andreopoulos B."/>
            <person name="Lipzen A."/>
            <person name="Chen C."/>
            <person name="Yan M."/>
            <person name="Daum C."/>
            <person name="Ng V."/>
            <person name="Clum A."/>
            <person name="Steindorff A."/>
            <person name="Ohm R.A."/>
            <person name="Martin F."/>
            <person name="Silar P."/>
            <person name="Natvig D.O."/>
            <person name="Lalanne C."/>
            <person name="Gautier V."/>
            <person name="Ament-Velasquez S.L."/>
            <person name="Kruys A."/>
            <person name="Hutchinson M.I."/>
            <person name="Powell A.J."/>
            <person name="Barry K."/>
            <person name="Miller A.N."/>
            <person name="Grigoriev I.V."/>
            <person name="Debuchy R."/>
            <person name="Gladieux P."/>
            <person name="Hiltunen Thoren M."/>
            <person name="Johannesson H."/>
        </authorList>
    </citation>
    <scope>NUCLEOTIDE SEQUENCE [LARGE SCALE GENOMIC DNA]</scope>
    <source>
        <strain evidence="3">CBS 340.73</strain>
    </source>
</reference>
<dbReference type="Proteomes" id="UP001303473">
    <property type="component" value="Unassembled WGS sequence"/>
</dbReference>
<name>A0AAN6MY44_9PEZI</name>
<proteinExistence type="predicted"/>